<keyword evidence="2" id="KW-0238">DNA-binding</keyword>
<dbReference type="PANTHER" id="PTHR30349">
    <property type="entry name" value="PHAGE INTEGRASE-RELATED"/>
    <property type="match status" value="1"/>
</dbReference>
<reference evidence="6" key="1">
    <citation type="submission" date="2017-03" db="EMBL/GenBank/DDBJ databases">
        <authorList>
            <person name="Monnet C."/>
        </authorList>
    </citation>
    <scope>NUCLEOTIDE SEQUENCE [LARGE SCALE GENOMIC DNA]</scope>
    <source>
        <strain evidence="6">SJ5-8</strain>
    </source>
</reference>
<organism evidence="5 6">
    <name type="scientific">Brevibacterium jeotgali</name>
    <dbReference type="NCBI Taxonomy" id="1262550"/>
    <lineage>
        <taxon>Bacteria</taxon>
        <taxon>Bacillati</taxon>
        <taxon>Actinomycetota</taxon>
        <taxon>Actinomycetes</taxon>
        <taxon>Micrococcales</taxon>
        <taxon>Brevibacteriaceae</taxon>
        <taxon>Brevibacterium</taxon>
    </lineage>
</organism>
<dbReference type="RefSeq" id="WP_101587280.1">
    <property type="nucleotide sequence ID" value="NZ_FXZM01000002.1"/>
</dbReference>
<dbReference type="SUPFAM" id="SSF56349">
    <property type="entry name" value="DNA breaking-rejoining enzymes"/>
    <property type="match status" value="1"/>
</dbReference>
<evidence type="ECO:0000256" key="2">
    <source>
        <dbReference type="ARBA" id="ARBA00023125"/>
    </source>
</evidence>
<keyword evidence="6" id="KW-1185">Reference proteome</keyword>
<evidence type="ECO:0000256" key="1">
    <source>
        <dbReference type="ARBA" id="ARBA00008857"/>
    </source>
</evidence>
<dbReference type="InterPro" id="IPR002104">
    <property type="entry name" value="Integrase_catalytic"/>
</dbReference>
<comment type="similarity">
    <text evidence="1">Belongs to the 'phage' integrase family.</text>
</comment>
<dbReference type="PANTHER" id="PTHR30349:SF41">
    <property type="entry name" value="INTEGRASE_RECOMBINASE PROTEIN MJ0367-RELATED"/>
    <property type="match status" value="1"/>
</dbReference>
<protein>
    <submittedName>
        <fullName evidence="5">Site-specific recombinase XerD</fullName>
    </submittedName>
</protein>
<feature type="domain" description="Tyr recombinase" evidence="4">
    <location>
        <begin position="105"/>
        <end position="302"/>
    </location>
</feature>
<dbReference type="InterPro" id="IPR011010">
    <property type="entry name" value="DNA_brk_join_enz"/>
</dbReference>
<dbReference type="InterPro" id="IPR013762">
    <property type="entry name" value="Integrase-like_cat_sf"/>
</dbReference>
<dbReference type="GO" id="GO:0006310">
    <property type="term" value="P:DNA recombination"/>
    <property type="evidence" value="ECO:0007669"/>
    <property type="project" value="UniProtKB-KW"/>
</dbReference>
<dbReference type="GO" id="GO:0003677">
    <property type="term" value="F:DNA binding"/>
    <property type="evidence" value="ECO:0007669"/>
    <property type="project" value="UniProtKB-KW"/>
</dbReference>
<gene>
    <name evidence="5" type="ORF">BJEO58_00371</name>
</gene>
<evidence type="ECO:0000313" key="6">
    <source>
        <dbReference type="Proteomes" id="UP000234462"/>
    </source>
</evidence>
<dbReference type="EMBL" id="FXZM01000002">
    <property type="protein sequence ID" value="SMY10796.1"/>
    <property type="molecule type" value="Genomic_DNA"/>
</dbReference>
<proteinExistence type="inferred from homology"/>
<accession>A0A2H1L1K4</accession>
<dbReference type="OrthoDB" id="5464621at2"/>
<name>A0A2H1L1K4_9MICO</name>
<keyword evidence="3" id="KW-0233">DNA recombination</keyword>
<dbReference type="PROSITE" id="PS51898">
    <property type="entry name" value="TYR_RECOMBINASE"/>
    <property type="match status" value="1"/>
</dbReference>
<dbReference type="InterPro" id="IPR050090">
    <property type="entry name" value="Tyrosine_recombinase_XerCD"/>
</dbReference>
<dbReference type="GO" id="GO:0015074">
    <property type="term" value="P:DNA integration"/>
    <property type="evidence" value="ECO:0007669"/>
    <property type="project" value="InterPro"/>
</dbReference>
<evidence type="ECO:0000313" key="5">
    <source>
        <dbReference type="EMBL" id="SMY10796.1"/>
    </source>
</evidence>
<evidence type="ECO:0000259" key="4">
    <source>
        <dbReference type="PROSITE" id="PS51898"/>
    </source>
</evidence>
<dbReference type="Gene3D" id="1.10.443.10">
    <property type="entry name" value="Intergrase catalytic core"/>
    <property type="match status" value="1"/>
</dbReference>
<sequence length="317" mass="36077">MNTTHFTSTFATDLDEYLAFKKKMGFYGASRTVYLRRFDAYATAHNLSTFDRATVEGWVTDQLQRSGKYRSWMSYIRDFGRWLHAHAHPDAYILSDQWKAPIIRPRPYLLTHEEIEGFFTTAAHVDAQSPWAWQSVAFFTLMHSAGIRTGEARNLLTSQVDLGDGHIDIVNAKGHRSRRLPLTDDVIAILASCDTTSHTHLGPRRTFFVSSTGAPVAPASVGVMFNRIWDQARLPRPADGKQPRPYDFRHHFAYANLERWMAGGTDVTAMLPYLARYMGHATFDSTYYYIHTSPDFMDSYADITQESQSLLPEVGFA</sequence>
<dbReference type="Proteomes" id="UP000234462">
    <property type="component" value="Unassembled WGS sequence"/>
</dbReference>
<dbReference type="AlphaFoldDB" id="A0A2H1L1K4"/>
<evidence type="ECO:0000256" key="3">
    <source>
        <dbReference type="ARBA" id="ARBA00023172"/>
    </source>
</evidence>
<dbReference type="Pfam" id="PF00589">
    <property type="entry name" value="Phage_integrase"/>
    <property type="match status" value="1"/>
</dbReference>